<comment type="caution">
    <text evidence="1">The sequence shown here is derived from an EMBL/GenBank/DDBJ whole genome shotgun (WGS) entry which is preliminary data.</text>
</comment>
<gene>
    <name evidence="1" type="ORF">E2C01_079740</name>
</gene>
<sequence length="18" mass="1943">MAEQTHPTSTLPHPPTTP</sequence>
<reference evidence="1 2" key="1">
    <citation type="submission" date="2019-05" db="EMBL/GenBank/DDBJ databases">
        <title>Another draft genome of Portunus trituberculatus and its Hox gene families provides insights of decapod evolution.</title>
        <authorList>
            <person name="Jeong J.-H."/>
            <person name="Song I."/>
            <person name="Kim S."/>
            <person name="Choi T."/>
            <person name="Kim D."/>
            <person name="Ryu S."/>
            <person name="Kim W."/>
        </authorList>
    </citation>
    <scope>NUCLEOTIDE SEQUENCE [LARGE SCALE GENOMIC DNA]</scope>
    <source>
        <tissue evidence="1">Muscle</tissue>
    </source>
</reference>
<dbReference type="AlphaFoldDB" id="A0A5B7IRD9"/>
<evidence type="ECO:0000313" key="1">
    <source>
        <dbReference type="EMBL" id="MPC84983.1"/>
    </source>
</evidence>
<protein>
    <submittedName>
        <fullName evidence="1">Uncharacterized protein</fullName>
    </submittedName>
</protein>
<organism evidence="1 2">
    <name type="scientific">Portunus trituberculatus</name>
    <name type="common">Swimming crab</name>
    <name type="synonym">Neptunus trituberculatus</name>
    <dbReference type="NCBI Taxonomy" id="210409"/>
    <lineage>
        <taxon>Eukaryota</taxon>
        <taxon>Metazoa</taxon>
        <taxon>Ecdysozoa</taxon>
        <taxon>Arthropoda</taxon>
        <taxon>Crustacea</taxon>
        <taxon>Multicrustacea</taxon>
        <taxon>Malacostraca</taxon>
        <taxon>Eumalacostraca</taxon>
        <taxon>Eucarida</taxon>
        <taxon>Decapoda</taxon>
        <taxon>Pleocyemata</taxon>
        <taxon>Brachyura</taxon>
        <taxon>Eubrachyura</taxon>
        <taxon>Portunoidea</taxon>
        <taxon>Portunidae</taxon>
        <taxon>Portuninae</taxon>
        <taxon>Portunus</taxon>
    </lineage>
</organism>
<name>A0A5B7IRD9_PORTR</name>
<keyword evidence="2" id="KW-1185">Reference proteome</keyword>
<dbReference type="Proteomes" id="UP000324222">
    <property type="component" value="Unassembled WGS sequence"/>
</dbReference>
<dbReference type="EMBL" id="VSRR010066994">
    <property type="protein sequence ID" value="MPC84983.1"/>
    <property type="molecule type" value="Genomic_DNA"/>
</dbReference>
<accession>A0A5B7IRD9</accession>
<evidence type="ECO:0000313" key="2">
    <source>
        <dbReference type="Proteomes" id="UP000324222"/>
    </source>
</evidence>
<proteinExistence type="predicted"/>